<dbReference type="EMBL" id="BBTG02000005">
    <property type="protein sequence ID" value="GAO18540.1"/>
    <property type="molecule type" value="Genomic_DNA"/>
</dbReference>
<protein>
    <submittedName>
        <fullName evidence="1">Uncharacterized protein</fullName>
    </submittedName>
</protein>
<name>A0A1B5L4W9_USTVR</name>
<accession>A0A1B5L4W9</accession>
<evidence type="ECO:0000313" key="1">
    <source>
        <dbReference type="EMBL" id="GAO18540.1"/>
    </source>
</evidence>
<sequence>MSGTASTSVSCSVGDDVLECANKVYKNIQVSSDAVSGSHSAVNIRVSINDLYTGFVDVAWDTKLSECVVTPEVVYEGEGVFCNSKIGATVSPQQPLKVVASPVTPEFNENWTKSVAAESTVERRMRLEAGQVCFPSTVQLRVDCQQTITVKPAGNPPYMVTYYIAMPPQLGQFPMSDICKHYKPGSGTDSSYVTSDDLSKLCDTKASKVSFYATLQDGNPWSMEGCMRS</sequence>
<comment type="caution">
    <text evidence="1">The sequence shown here is derived from an EMBL/GenBank/DDBJ whole genome shotgun (WGS) entry which is preliminary data.</text>
</comment>
<evidence type="ECO:0000313" key="2">
    <source>
        <dbReference type="Proteomes" id="UP000054053"/>
    </source>
</evidence>
<proteinExistence type="predicted"/>
<dbReference type="AlphaFoldDB" id="A0A1B5L4W9"/>
<reference evidence="2" key="1">
    <citation type="journal article" date="2016" name="Genome Announc.">
        <title>Genome sequence of Ustilaginoidea virens IPU010, a rice pathogenic fungus causing false smut.</title>
        <authorList>
            <person name="Kumagai T."/>
            <person name="Ishii T."/>
            <person name="Terai G."/>
            <person name="Umemura M."/>
            <person name="Machida M."/>
            <person name="Asai K."/>
        </authorList>
    </citation>
    <scope>NUCLEOTIDE SEQUENCE [LARGE SCALE GENOMIC DNA]</scope>
    <source>
        <strain evidence="2">IPU010</strain>
    </source>
</reference>
<organism evidence="1 2">
    <name type="scientific">Ustilaginoidea virens</name>
    <name type="common">Rice false smut fungus</name>
    <name type="synonym">Villosiclava virens</name>
    <dbReference type="NCBI Taxonomy" id="1159556"/>
    <lineage>
        <taxon>Eukaryota</taxon>
        <taxon>Fungi</taxon>
        <taxon>Dikarya</taxon>
        <taxon>Ascomycota</taxon>
        <taxon>Pezizomycotina</taxon>
        <taxon>Sordariomycetes</taxon>
        <taxon>Hypocreomycetidae</taxon>
        <taxon>Hypocreales</taxon>
        <taxon>Clavicipitaceae</taxon>
        <taxon>Ustilaginoidea</taxon>
    </lineage>
</organism>
<dbReference type="Proteomes" id="UP000054053">
    <property type="component" value="Unassembled WGS sequence"/>
</dbReference>
<gene>
    <name evidence="1" type="ORF">UVI_02012160</name>
</gene>